<reference evidence="2" key="1">
    <citation type="journal article" date="2022" name="Plant J.">
        <title>Strategies of tolerance reflected in two North American maple genomes.</title>
        <authorList>
            <person name="McEvoy S.L."/>
            <person name="Sezen U.U."/>
            <person name="Trouern-Trend A."/>
            <person name="McMahon S.M."/>
            <person name="Schaberg P.G."/>
            <person name="Yang J."/>
            <person name="Wegrzyn J.L."/>
            <person name="Swenson N.G."/>
        </authorList>
    </citation>
    <scope>NUCLEOTIDE SEQUENCE</scope>
    <source>
        <strain evidence="2">NS2018</strain>
    </source>
</reference>
<proteinExistence type="predicted"/>
<dbReference type="AlphaFoldDB" id="A0AA39SX92"/>
<comment type="caution">
    <text evidence="2">The sequence shown here is derived from an EMBL/GenBank/DDBJ whole genome shotgun (WGS) entry which is preliminary data.</text>
</comment>
<dbReference type="EMBL" id="JAUESC010000003">
    <property type="protein sequence ID" value="KAK0600064.1"/>
    <property type="molecule type" value="Genomic_DNA"/>
</dbReference>
<feature type="domain" description="Reverse transcriptase zinc-binding" evidence="1">
    <location>
        <begin position="14"/>
        <end position="81"/>
    </location>
</feature>
<dbReference type="Pfam" id="PF13966">
    <property type="entry name" value="zf-RVT"/>
    <property type="match status" value="1"/>
</dbReference>
<dbReference type="Proteomes" id="UP001168877">
    <property type="component" value="Unassembled WGS sequence"/>
</dbReference>
<evidence type="ECO:0000259" key="1">
    <source>
        <dbReference type="Pfam" id="PF13966"/>
    </source>
</evidence>
<sequence length="111" mass="12824">MNADEASYFTGFHSWWKRLWLLNLPNKIKIFCWKACKEILPTKLLLFKRNIMGPAVCELCGNQVESVDHALGSCKKIQQQWKTSSLFDVLKRLVNINFVDRLLHVVGFGGQ</sequence>
<evidence type="ECO:0000313" key="2">
    <source>
        <dbReference type="EMBL" id="KAK0600064.1"/>
    </source>
</evidence>
<reference evidence="2" key="2">
    <citation type="submission" date="2023-06" db="EMBL/GenBank/DDBJ databases">
        <authorList>
            <person name="Swenson N.G."/>
            <person name="Wegrzyn J.L."/>
            <person name="Mcevoy S.L."/>
        </authorList>
    </citation>
    <scope>NUCLEOTIDE SEQUENCE</scope>
    <source>
        <strain evidence="2">NS2018</strain>
        <tissue evidence="2">Leaf</tissue>
    </source>
</reference>
<name>A0AA39SX92_ACESA</name>
<keyword evidence="3" id="KW-1185">Reference proteome</keyword>
<organism evidence="2 3">
    <name type="scientific">Acer saccharum</name>
    <name type="common">Sugar maple</name>
    <dbReference type="NCBI Taxonomy" id="4024"/>
    <lineage>
        <taxon>Eukaryota</taxon>
        <taxon>Viridiplantae</taxon>
        <taxon>Streptophyta</taxon>
        <taxon>Embryophyta</taxon>
        <taxon>Tracheophyta</taxon>
        <taxon>Spermatophyta</taxon>
        <taxon>Magnoliopsida</taxon>
        <taxon>eudicotyledons</taxon>
        <taxon>Gunneridae</taxon>
        <taxon>Pentapetalae</taxon>
        <taxon>rosids</taxon>
        <taxon>malvids</taxon>
        <taxon>Sapindales</taxon>
        <taxon>Sapindaceae</taxon>
        <taxon>Hippocastanoideae</taxon>
        <taxon>Acereae</taxon>
        <taxon>Acer</taxon>
    </lineage>
</organism>
<evidence type="ECO:0000313" key="3">
    <source>
        <dbReference type="Proteomes" id="UP001168877"/>
    </source>
</evidence>
<accession>A0AA39SX92</accession>
<gene>
    <name evidence="2" type="ORF">LWI29_011234</name>
</gene>
<protein>
    <recommendedName>
        <fullName evidence="1">Reverse transcriptase zinc-binding domain-containing protein</fullName>
    </recommendedName>
</protein>
<dbReference type="InterPro" id="IPR026960">
    <property type="entry name" value="RVT-Znf"/>
</dbReference>